<reference evidence="1 2" key="1">
    <citation type="submission" date="2018-06" db="EMBL/GenBank/DDBJ databases">
        <authorList>
            <consortium name="Pathogen Informatics"/>
            <person name="Doyle S."/>
        </authorList>
    </citation>
    <scope>NUCLEOTIDE SEQUENCE [LARGE SCALE GENOMIC DNA]</scope>
    <source>
        <strain evidence="1 2">NCTC12112</strain>
    </source>
</reference>
<dbReference type="AlphaFoldDB" id="A0AAX2JET4"/>
<name>A0AAX2JET4_9FUSO</name>
<evidence type="ECO:0000313" key="1">
    <source>
        <dbReference type="EMBL" id="SQJ15576.1"/>
    </source>
</evidence>
<organism evidence="1 2">
    <name type="scientific">Fusobacterium ulcerans</name>
    <dbReference type="NCBI Taxonomy" id="861"/>
    <lineage>
        <taxon>Bacteria</taxon>
        <taxon>Fusobacteriati</taxon>
        <taxon>Fusobacteriota</taxon>
        <taxon>Fusobacteriia</taxon>
        <taxon>Fusobacteriales</taxon>
        <taxon>Fusobacteriaceae</taxon>
        <taxon>Fusobacterium</taxon>
    </lineage>
</organism>
<dbReference type="GeneID" id="78456423"/>
<dbReference type="Proteomes" id="UP000249008">
    <property type="component" value="Chromosome 1"/>
</dbReference>
<sequence>MKKELMNKEITNLDILEKLYKHSKSTENRDKLAEMKDELTMLDDYFLRYAK</sequence>
<accession>A0AAX2JET4</accession>
<proteinExistence type="predicted"/>
<dbReference type="EMBL" id="LS483487">
    <property type="protein sequence ID" value="SQJ15576.1"/>
    <property type="molecule type" value="Genomic_DNA"/>
</dbReference>
<dbReference type="RefSeq" id="WP_005979828.1">
    <property type="nucleotide sequence ID" value="NZ_BAABXY010000001.1"/>
</dbReference>
<gene>
    <name evidence="1" type="ORF">NCTC12112_03036</name>
</gene>
<protein>
    <submittedName>
        <fullName evidence="1">Uncharacterized protein</fullName>
    </submittedName>
</protein>
<evidence type="ECO:0000313" key="2">
    <source>
        <dbReference type="Proteomes" id="UP000249008"/>
    </source>
</evidence>